<evidence type="ECO:0000313" key="9">
    <source>
        <dbReference type="EMBL" id="MEV0706272.1"/>
    </source>
</evidence>
<evidence type="ECO:0000256" key="5">
    <source>
        <dbReference type="RuleBase" id="RU361140"/>
    </source>
</evidence>
<dbReference type="SUPFAM" id="SSF56601">
    <property type="entry name" value="beta-lactamase/transpeptidase-like"/>
    <property type="match status" value="1"/>
</dbReference>
<dbReference type="PANTHER" id="PTHR35333:SF3">
    <property type="entry name" value="BETA-LACTAMASE-TYPE TRANSPEPTIDASE FOLD CONTAINING PROTEIN"/>
    <property type="match status" value="1"/>
</dbReference>
<dbReference type="GO" id="GO:0008800">
    <property type="term" value="F:beta-lactamase activity"/>
    <property type="evidence" value="ECO:0007669"/>
    <property type="project" value="UniProtKB-EC"/>
</dbReference>
<dbReference type="Gene3D" id="3.40.710.10">
    <property type="entry name" value="DD-peptidase/beta-lactamase superfamily"/>
    <property type="match status" value="1"/>
</dbReference>
<dbReference type="Pfam" id="PF13354">
    <property type="entry name" value="Beta-lactamase2"/>
    <property type="match status" value="1"/>
</dbReference>
<evidence type="ECO:0000256" key="6">
    <source>
        <dbReference type="SAM" id="MobiDB-lite"/>
    </source>
</evidence>
<feature type="region of interest" description="Disordered" evidence="6">
    <location>
        <begin position="32"/>
        <end position="51"/>
    </location>
</feature>
<feature type="signal peptide" evidence="7">
    <location>
        <begin position="1"/>
        <end position="29"/>
    </location>
</feature>
<comment type="caution">
    <text evidence="9">The sequence shown here is derived from an EMBL/GenBank/DDBJ whole genome shotgun (WGS) entry which is preliminary data.</text>
</comment>
<dbReference type="InterPro" id="IPR000871">
    <property type="entry name" value="Beta-lactam_class-A"/>
</dbReference>
<dbReference type="EMBL" id="JBFAKC010000001">
    <property type="protein sequence ID" value="MEV0706272.1"/>
    <property type="molecule type" value="Genomic_DNA"/>
</dbReference>
<dbReference type="InterPro" id="IPR045155">
    <property type="entry name" value="Beta-lactam_cat"/>
</dbReference>
<dbReference type="EC" id="3.5.2.6" evidence="2 5"/>
<proteinExistence type="inferred from homology"/>
<dbReference type="InterPro" id="IPR012338">
    <property type="entry name" value="Beta-lactam/transpept-like"/>
</dbReference>
<feature type="chain" id="PRO_5046908239" description="Beta-lactamase" evidence="7">
    <location>
        <begin position="30"/>
        <end position="323"/>
    </location>
</feature>
<comment type="catalytic activity">
    <reaction evidence="5">
        <text>a beta-lactam + H2O = a substituted beta-amino acid</text>
        <dbReference type="Rhea" id="RHEA:20401"/>
        <dbReference type="ChEBI" id="CHEBI:15377"/>
        <dbReference type="ChEBI" id="CHEBI:35627"/>
        <dbReference type="ChEBI" id="CHEBI:140347"/>
        <dbReference type="EC" id="3.5.2.6"/>
    </reaction>
</comment>
<dbReference type="PRINTS" id="PR00118">
    <property type="entry name" value="BLACTAMASEA"/>
</dbReference>
<sequence length="323" mass="33741">MTLSASARIRPRRRHLVAVALAVSTMVTAACGSDSDSATTDSATSANTGPATTISAAPSSVFAELESKAGARLGVYAVDTGDGRVVAYREGERFPMASTFKGLACGALLRDHPLSSGFFDQVIHYTASEIVDASPETSKHVDTGMTVAALCEAAITLSDNTAGNQLLKLLGGPEGFTAFLRSIGDTTSRLDRWETELNTAIPGDDRDTTTAAALTADYRALVVGDVLAAPERERLTSWLIANTTGGKRIRAGLPAEWRVGDKTGSPAYGSALDVAVTWPPGRAPLVITVLTTKSEQQATADNALVAEATRVTLRAIGFPSSQR</sequence>
<feature type="domain" description="Beta-lactamase class A catalytic" evidence="8">
    <location>
        <begin position="74"/>
        <end position="291"/>
    </location>
</feature>
<dbReference type="InterPro" id="IPR023650">
    <property type="entry name" value="Beta-lactam_class-A_AS"/>
</dbReference>
<keyword evidence="3 5" id="KW-0378">Hydrolase</keyword>
<evidence type="ECO:0000256" key="1">
    <source>
        <dbReference type="ARBA" id="ARBA00009009"/>
    </source>
</evidence>
<gene>
    <name evidence="9" type="primary">bla</name>
    <name evidence="9" type="ORF">AB0I48_01780</name>
</gene>
<feature type="compositionally biased region" description="Low complexity" evidence="6">
    <location>
        <begin position="32"/>
        <end position="48"/>
    </location>
</feature>
<protein>
    <recommendedName>
        <fullName evidence="2 5">Beta-lactamase</fullName>
        <ecNumber evidence="2 5">3.5.2.6</ecNumber>
    </recommendedName>
</protein>
<name>A0ABV3FLI3_9NOCA</name>
<dbReference type="RefSeq" id="WP_357779410.1">
    <property type="nucleotide sequence ID" value="NZ_JBFAKC010000001.1"/>
</dbReference>
<keyword evidence="10" id="KW-1185">Reference proteome</keyword>
<dbReference type="Proteomes" id="UP001551695">
    <property type="component" value="Unassembled WGS sequence"/>
</dbReference>
<comment type="similarity">
    <text evidence="1 5">Belongs to the class-A beta-lactamase family.</text>
</comment>
<organism evidence="9 10">
    <name type="scientific">Nocardia aurea</name>
    <dbReference type="NCBI Taxonomy" id="2144174"/>
    <lineage>
        <taxon>Bacteria</taxon>
        <taxon>Bacillati</taxon>
        <taxon>Actinomycetota</taxon>
        <taxon>Actinomycetes</taxon>
        <taxon>Mycobacteriales</taxon>
        <taxon>Nocardiaceae</taxon>
        <taxon>Nocardia</taxon>
    </lineage>
</organism>
<evidence type="ECO:0000256" key="4">
    <source>
        <dbReference type="ARBA" id="ARBA00023251"/>
    </source>
</evidence>
<dbReference type="PANTHER" id="PTHR35333">
    <property type="entry name" value="BETA-LACTAMASE"/>
    <property type="match status" value="1"/>
</dbReference>
<evidence type="ECO:0000256" key="7">
    <source>
        <dbReference type="SAM" id="SignalP"/>
    </source>
</evidence>
<evidence type="ECO:0000256" key="3">
    <source>
        <dbReference type="ARBA" id="ARBA00022801"/>
    </source>
</evidence>
<dbReference type="NCBIfam" id="NF033103">
    <property type="entry name" value="bla_class_A"/>
    <property type="match status" value="1"/>
</dbReference>
<dbReference type="PROSITE" id="PS00146">
    <property type="entry name" value="BETA_LACTAMASE_A"/>
    <property type="match status" value="1"/>
</dbReference>
<evidence type="ECO:0000313" key="10">
    <source>
        <dbReference type="Proteomes" id="UP001551695"/>
    </source>
</evidence>
<accession>A0ABV3FLI3</accession>
<reference evidence="9 10" key="1">
    <citation type="submission" date="2024-06" db="EMBL/GenBank/DDBJ databases">
        <title>The Natural Products Discovery Center: Release of the First 8490 Sequenced Strains for Exploring Actinobacteria Biosynthetic Diversity.</title>
        <authorList>
            <person name="Kalkreuter E."/>
            <person name="Kautsar S.A."/>
            <person name="Yang D."/>
            <person name="Bader C.D."/>
            <person name="Teijaro C.N."/>
            <person name="Fluegel L."/>
            <person name="Davis C.M."/>
            <person name="Simpson J.R."/>
            <person name="Lauterbach L."/>
            <person name="Steele A.D."/>
            <person name="Gui C."/>
            <person name="Meng S."/>
            <person name="Li G."/>
            <person name="Viehrig K."/>
            <person name="Ye F."/>
            <person name="Su P."/>
            <person name="Kiefer A.F."/>
            <person name="Nichols A."/>
            <person name="Cepeda A.J."/>
            <person name="Yan W."/>
            <person name="Fan B."/>
            <person name="Jiang Y."/>
            <person name="Adhikari A."/>
            <person name="Zheng C.-J."/>
            <person name="Schuster L."/>
            <person name="Cowan T.M."/>
            <person name="Smanski M.J."/>
            <person name="Chevrette M.G."/>
            <person name="De Carvalho L.P.S."/>
            <person name="Shen B."/>
        </authorList>
    </citation>
    <scope>NUCLEOTIDE SEQUENCE [LARGE SCALE GENOMIC DNA]</scope>
    <source>
        <strain evidence="9 10">NPDC050403</strain>
    </source>
</reference>
<evidence type="ECO:0000259" key="8">
    <source>
        <dbReference type="Pfam" id="PF13354"/>
    </source>
</evidence>
<keyword evidence="4 5" id="KW-0046">Antibiotic resistance</keyword>
<keyword evidence="7" id="KW-0732">Signal</keyword>
<evidence type="ECO:0000256" key="2">
    <source>
        <dbReference type="ARBA" id="ARBA00012865"/>
    </source>
</evidence>